<keyword evidence="7 8" id="KW-0472">Membrane</keyword>
<evidence type="ECO:0000256" key="5">
    <source>
        <dbReference type="ARBA" id="ARBA00022692"/>
    </source>
</evidence>
<feature type="transmembrane region" description="Helical" evidence="8">
    <location>
        <begin position="437"/>
        <end position="454"/>
    </location>
</feature>
<proteinExistence type="inferred from homology"/>
<dbReference type="InterPro" id="IPR018093">
    <property type="entry name" value="BCCT_CS"/>
</dbReference>
<evidence type="ECO:0000256" key="1">
    <source>
        <dbReference type="ARBA" id="ARBA00004651"/>
    </source>
</evidence>
<evidence type="ECO:0000256" key="7">
    <source>
        <dbReference type="ARBA" id="ARBA00023136"/>
    </source>
</evidence>
<feature type="transmembrane region" description="Helical" evidence="8">
    <location>
        <begin position="182"/>
        <end position="207"/>
    </location>
</feature>
<evidence type="ECO:0000256" key="6">
    <source>
        <dbReference type="ARBA" id="ARBA00022989"/>
    </source>
</evidence>
<evidence type="ECO:0000256" key="4">
    <source>
        <dbReference type="ARBA" id="ARBA00022475"/>
    </source>
</evidence>
<keyword evidence="6 8" id="KW-1133">Transmembrane helix</keyword>
<dbReference type="Pfam" id="PF02028">
    <property type="entry name" value="BCCT"/>
    <property type="match status" value="1"/>
</dbReference>
<reference evidence="9 10" key="1">
    <citation type="journal article" date="2023" name="ISME J.">
        <title>Cultivation and genomic characterization of novel and ubiquitous marine nitrite-oxidizing bacteria from the Nitrospirales.</title>
        <authorList>
            <person name="Mueller A.J."/>
            <person name="Daebeler A."/>
            <person name="Herbold C.W."/>
            <person name="Kirkegaard R.H."/>
            <person name="Daims H."/>
        </authorList>
    </citation>
    <scope>NUCLEOTIDE SEQUENCE [LARGE SCALE GENOMIC DNA]</scope>
    <source>
        <strain evidence="9 10">EB</strain>
    </source>
</reference>
<feature type="transmembrane region" description="Helical" evidence="8">
    <location>
        <begin position="133"/>
        <end position="154"/>
    </location>
</feature>
<dbReference type="PANTHER" id="PTHR30047:SF7">
    <property type="entry name" value="HIGH-AFFINITY CHOLINE TRANSPORT PROTEIN"/>
    <property type="match status" value="1"/>
</dbReference>
<dbReference type="PROSITE" id="PS01303">
    <property type="entry name" value="BCCT"/>
    <property type="match status" value="1"/>
</dbReference>
<gene>
    <name evidence="9" type="ORF">PPG34_10215</name>
</gene>
<keyword evidence="3" id="KW-0813">Transport</keyword>
<accession>A0ABU3K8K3</accession>
<dbReference type="RefSeq" id="WP_313833174.1">
    <property type="nucleotide sequence ID" value="NZ_JAQOUE010000001.1"/>
</dbReference>
<evidence type="ECO:0000256" key="2">
    <source>
        <dbReference type="ARBA" id="ARBA00005658"/>
    </source>
</evidence>
<name>A0ABU3K8K3_9BACT</name>
<feature type="transmembrane region" description="Helical" evidence="8">
    <location>
        <begin position="398"/>
        <end position="425"/>
    </location>
</feature>
<evidence type="ECO:0000256" key="8">
    <source>
        <dbReference type="SAM" id="Phobius"/>
    </source>
</evidence>
<dbReference type="EMBL" id="JAQOUE010000001">
    <property type="protein sequence ID" value="MDT7042725.1"/>
    <property type="molecule type" value="Genomic_DNA"/>
</dbReference>
<feature type="transmembrane region" description="Helical" evidence="8">
    <location>
        <begin position="249"/>
        <end position="268"/>
    </location>
</feature>
<dbReference type="Proteomes" id="UP001250932">
    <property type="component" value="Unassembled WGS sequence"/>
</dbReference>
<keyword evidence="4" id="KW-1003">Cell membrane</keyword>
<sequence length="495" mass="54049">MKNSRPVLFVSLALTSVFLIWGAFAPKQLAKVSGSIQIWLLDAFGWFYLLCAAGFLTTVILLIFSKYGDIPLGRDGEKPEFPLLTWFAMLFCAGMGIGLVFWGAAEPISHFYDPPFGSPGTPESARVAMQYSFFHWGLHPWAIYTLVGMCLAYFQFRKQEPGLISASCKPILGGSTDGPAGYAIDIIAVFATVFGVATSLGFGAIQISGGLSYLFGVPNTINTQLGIIGLVTVLYMLSAQTGLQRGIKYLSNLNMILALSLMVFLLFLGPTKFIMEIFTSALGEYLHKLPKMSLNLAPFDNSGWVQNWTLFYWAWWIAWAPFVGTFIARISRGRTVREFILGVLFVPSLFCAFWFSIFGGTAISLELFQQTGLNQVIEAQGKEVVLFTLLEHFPLGGLMSLIAIFLISTFFITSADSATFVLGTLTTKGNLNPPNSVKLTWGVVQSVVAAVLLWSGGLKGLQTGSILAAFPFAFIMLLLLGSLLKAFKIESKTNG</sequence>
<keyword evidence="5 8" id="KW-0812">Transmembrane</keyword>
<organism evidence="9 10">
    <name type="scientific">Candidatus Nitronereus thalassa</name>
    <dbReference type="NCBI Taxonomy" id="3020898"/>
    <lineage>
        <taxon>Bacteria</taxon>
        <taxon>Pseudomonadati</taxon>
        <taxon>Nitrospirota</taxon>
        <taxon>Nitrospiria</taxon>
        <taxon>Nitrospirales</taxon>
        <taxon>Nitrospiraceae</taxon>
        <taxon>Candidatus Nitronereus</taxon>
    </lineage>
</organism>
<feature type="transmembrane region" description="Helical" evidence="8">
    <location>
        <begin position="340"/>
        <end position="363"/>
    </location>
</feature>
<dbReference type="NCBIfam" id="TIGR00842">
    <property type="entry name" value="bcct"/>
    <property type="match status" value="1"/>
</dbReference>
<evidence type="ECO:0000313" key="9">
    <source>
        <dbReference type="EMBL" id="MDT7042725.1"/>
    </source>
</evidence>
<comment type="similarity">
    <text evidence="2">Belongs to the BCCT transporter (TC 2.A.15) family.</text>
</comment>
<feature type="transmembrane region" description="Helical" evidence="8">
    <location>
        <begin position="213"/>
        <end position="237"/>
    </location>
</feature>
<dbReference type="InterPro" id="IPR000060">
    <property type="entry name" value="BCCT_transptr"/>
</dbReference>
<feature type="transmembrane region" description="Helical" evidence="8">
    <location>
        <begin position="84"/>
        <end position="105"/>
    </location>
</feature>
<evidence type="ECO:0000256" key="3">
    <source>
        <dbReference type="ARBA" id="ARBA00022448"/>
    </source>
</evidence>
<comment type="caution">
    <text evidence="9">The sequence shown here is derived from an EMBL/GenBank/DDBJ whole genome shotgun (WGS) entry which is preliminary data.</text>
</comment>
<feature type="transmembrane region" description="Helical" evidence="8">
    <location>
        <begin position="46"/>
        <end position="64"/>
    </location>
</feature>
<feature type="transmembrane region" description="Helical" evidence="8">
    <location>
        <begin position="310"/>
        <end position="328"/>
    </location>
</feature>
<keyword evidence="10" id="KW-1185">Reference proteome</keyword>
<protein>
    <submittedName>
        <fullName evidence="9">BCCT family transporter</fullName>
    </submittedName>
</protein>
<comment type="subcellular location">
    <subcellularLocation>
        <location evidence="1">Cell membrane</location>
        <topology evidence="1">Multi-pass membrane protein</topology>
    </subcellularLocation>
</comment>
<evidence type="ECO:0000313" key="10">
    <source>
        <dbReference type="Proteomes" id="UP001250932"/>
    </source>
</evidence>
<feature type="transmembrane region" description="Helical" evidence="8">
    <location>
        <begin position="466"/>
        <end position="487"/>
    </location>
</feature>
<dbReference type="PANTHER" id="PTHR30047">
    <property type="entry name" value="HIGH-AFFINITY CHOLINE TRANSPORT PROTEIN-RELATED"/>
    <property type="match status" value="1"/>
</dbReference>